<feature type="compositionally biased region" description="Low complexity" evidence="1">
    <location>
        <begin position="54"/>
        <end position="63"/>
    </location>
</feature>
<reference evidence="2 3" key="1">
    <citation type="journal article" date="2011" name="J. Bacteriol.">
        <title>Complete genome sequence of Polymorphum gilvum SL003B-26A1T, a crude oil-degrading bacterium from oil-polluted saline soil.</title>
        <authorList>
            <person name="Li S.G."/>
            <person name="Tang Y.Q."/>
            <person name="Nie Y."/>
            <person name="Cai M."/>
            <person name="Wu X.L."/>
        </authorList>
    </citation>
    <scope>NUCLEOTIDE SEQUENCE [LARGE SCALE GENOMIC DNA]</scope>
    <source>
        <strain evidence="3">LMG 25793 / CGMCC 1.9160 / SL003B-26A1</strain>
    </source>
</reference>
<feature type="compositionally biased region" description="Basic and acidic residues" evidence="1">
    <location>
        <begin position="68"/>
        <end position="79"/>
    </location>
</feature>
<evidence type="ECO:0000313" key="3">
    <source>
        <dbReference type="Proteomes" id="UP000008130"/>
    </source>
</evidence>
<feature type="region of interest" description="Disordered" evidence="1">
    <location>
        <begin position="54"/>
        <end position="79"/>
    </location>
</feature>
<gene>
    <name evidence="2" type="ordered locus">SL003B_1670</name>
</gene>
<dbReference type="AlphaFoldDB" id="F2J5L4"/>
<evidence type="ECO:0000313" key="2">
    <source>
        <dbReference type="EMBL" id="ADZ70098.1"/>
    </source>
</evidence>
<dbReference type="KEGG" id="pgv:SL003B_1670"/>
<dbReference type="EMBL" id="CP002568">
    <property type="protein sequence ID" value="ADZ70098.1"/>
    <property type="molecule type" value="Genomic_DNA"/>
</dbReference>
<evidence type="ECO:0000256" key="1">
    <source>
        <dbReference type="SAM" id="MobiDB-lite"/>
    </source>
</evidence>
<feature type="region of interest" description="Disordered" evidence="1">
    <location>
        <begin position="1"/>
        <end position="22"/>
    </location>
</feature>
<dbReference type="STRING" id="991905.SL003B_1670"/>
<keyword evidence="3" id="KW-1185">Reference proteome</keyword>
<protein>
    <submittedName>
        <fullName evidence="2">Uncharacterized protein</fullName>
    </submittedName>
</protein>
<dbReference type="HOGENOM" id="CLU_2603021_0_0_5"/>
<dbReference type="Proteomes" id="UP000008130">
    <property type="component" value="Chromosome"/>
</dbReference>
<proteinExistence type="predicted"/>
<accession>F2J5L4</accession>
<sequence length="79" mass="9133">MSIRGHDPGHDPGARRQELLGEARRHRYRLHRLPGLTAELRAVTNELLRQELSTAARAATASTEGPDEERPDRLRWWDR</sequence>
<name>F2J5L4_POLGS</name>
<organism evidence="2 3">
    <name type="scientific">Polymorphum gilvum (strain LMG 25793 / CGMCC 1.9160 / SL003B-26A1)</name>
    <dbReference type="NCBI Taxonomy" id="991905"/>
    <lineage>
        <taxon>Bacteria</taxon>
        <taxon>Pseudomonadati</taxon>
        <taxon>Pseudomonadota</taxon>
        <taxon>Alphaproteobacteria</taxon>
        <taxon>Rhodobacterales</taxon>
        <taxon>Paracoccaceae</taxon>
        <taxon>Polymorphum</taxon>
    </lineage>
</organism>